<gene>
    <name evidence="2" type="ORF">Q5Y73_09095</name>
</gene>
<organism evidence="2 3">
    <name type="scientific">Chengkuizengella axinellae</name>
    <dbReference type="NCBI Taxonomy" id="3064388"/>
    <lineage>
        <taxon>Bacteria</taxon>
        <taxon>Bacillati</taxon>
        <taxon>Bacillota</taxon>
        <taxon>Bacilli</taxon>
        <taxon>Bacillales</taxon>
        <taxon>Paenibacillaceae</taxon>
        <taxon>Chengkuizengella</taxon>
    </lineage>
</organism>
<feature type="transmembrane region" description="Helical" evidence="1">
    <location>
        <begin position="12"/>
        <end position="30"/>
    </location>
</feature>
<reference evidence="2 3" key="1">
    <citation type="submission" date="2023-08" db="EMBL/GenBank/DDBJ databases">
        <authorList>
            <person name="Park J.-S."/>
        </authorList>
    </citation>
    <scope>NUCLEOTIDE SEQUENCE [LARGE SCALE GENOMIC DNA]</scope>
    <source>
        <strain evidence="2 3">2205SS18-9</strain>
    </source>
</reference>
<keyword evidence="1" id="KW-1133">Transmembrane helix</keyword>
<name>A0ABT9IY69_9BACL</name>
<evidence type="ECO:0000313" key="3">
    <source>
        <dbReference type="Proteomes" id="UP001231941"/>
    </source>
</evidence>
<keyword evidence="1" id="KW-0472">Membrane</keyword>
<sequence length="171" mass="18959">MTSQKNFIADILKIIGYLCFSFGFILWIAITIEFGILIGIDVMLGFGVSGVLFLAFSEVIKLLQGIYNQGEIKLGNAPLDSTSQESESKLLSESELQSRSVNTNNVYEVTNSMVWPSDAEEITGFYKTRGMKIKEILSTTKENYYMVLFEEGSSEVILLGGSVPKVIESLK</sequence>
<evidence type="ECO:0000256" key="1">
    <source>
        <dbReference type="SAM" id="Phobius"/>
    </source>
</evidence>
<proteinExistence type="predicted"/>
<dbReference type="Proteomes" id="UP001231941">
    <property type="component" value="Unassembled WGS sequence"/>
</dbReference>
<protein>
    <submittedName>
        <fullName evidence="2">Uncharacterized protein</fullName>
    </submittedName>
</protein>
<keyword evidence="1" id="KW-0812">Transmembrane</keyword>
<accession>A0ABT9IY69</accession>
<comment type="caution">
    <text evidence="2">The sequence shown here is derived from an EMBL/GenBank/DDBJ whole genome shotgun (WGS) entry which is preliminary data.</text>
</comment>
<keyword evidence="3" id="KW-1185">Reference proteome</keyword>
<feature type="transmembrane region" description="Helical" evidence="1">
    <location>
        <begin position="36"/>
        <end position="56"/>
    </location>
</feature>
<dbReference type="RefSeq" id="WP_305991548.1">
    <property type="nucleotide sequence ID" value="NZ_JAVAMP010000002.1"/>
</dbReference>
<evidence type="ECO:0000313" key="2">
    <source>
        <dbReference type="EMBL" id="MDP5274263.1"/>
    </source>
</evidence>
<dbReference type="EMBL" id="JAVAMP010000002">
    <property type="protein sequence ID" value="MDP5274263.1"/>
    <property type="molecule type" value="Genomic_DNA"/>
</dbReference>